<dbReference type="AlphaFoldDB" id="A0A8J2LRS4"/>
<dbReference type="Pfam" id="PF00076">
    <property type="entry name" value="RRM_1"/>
    <property type="match status" value="1"/>
</dbReference>
<organism evidence="2 3">
    <name type="scientific">Allacma fusca</name>
    <dbReference type="NCBI Taxonomy" id="39272"/>
    <lineage>
        <taxon>Eukaryota</taxon>
        <taxon>Metazoa</taxon>
        <taxon>Ecdysozoa</taxon>
        <taxon>Arthropoda</taxon>
        <taxon>Hexapoda</taxon>
        <taxon>Collembola</taxon>
        <taxon>Symphypleona</taxon>
        <taxon>Sminthuridae</taxon>
        <taxon>Allacma</taxon>
    </lineage>
</organism>
<reference evidence="2" key="1">
    <citation type="submission" date="2021-06" db="EMBL/GenBank/DDBJ databases">
        <authorList>
            <person name="Hodson N. C."/>
            <person name="Mongue J. A."/>
            <person name="Jaron S. K."/>
        </authorList>
    </citation>
    <scope>NUCLEOTIDE SEQUENCE</scope>
</reference>
<feature type="domain" description="RRM" evidence="1">
    <location>
        <begin position="31"/>
        <end position="88"/>
    </location>
</feature>
<evidence type="ECO:0000313" key="3">
    <source>
        <dbReference type="Proteomes" id="UP000708208"/>
    </source>
</evidence>
<dbReference type="InterPro" id="IPR000504">
    <property type="entry name" value="RRM_dom"/>
</dbReference>
<sequence length="187" mass="20523">MPEEQLANKLWKVPGADLSNIGSKYTPMIQISNLPKETTKKYLKKAFTSAKSIRTQTKDNHVVAVLEFQNPVQAAKAYKAATNMKFEKFDLLLKAMAMQVLLLSEGSVLERTGISRTMMKTLNLPNGGVSSSMVSQSSGSGKSASLVLSQKILFSIWVIKAVKAKTQNRLSIASKVLYGVFQHKEAV</sequence>
<proteinExistence type="predicted"/>
<protein>
    <recommendedName>
        <fullName evidence="1">RRM domain-containing protein</fullName>
    </recommendedName>
</protein>
<comment type="caution">
    <text evidence="2">The sequence shown here is derived from an EMBL/GenBank/DDBJ whole genome shotgun (WGS) entry which is preliminary data.</text>
</comment>
<name>A0A8J2LRS4_9HEXA</name>
<dbReference type="Proteomes" id="UP000708208">
    <property type="component" value="Unassembled WGS sequence"/>
</dbReference>
<keyword evidence="3" id="KW-1185">Reference proteome</keyword>
<dbReference type="CDD" id="cd00590">
    <property type="entry name" value="RRM_SF"/>
    <property type="match status" value="1"/>
</dbReference>
<evidence type="ECO:0000313" key="2">
    <source>
        <dbReference type="EMBL" id="CAG7837654.1"/>
    </source>
</evidence>
<accession>A0A8J2LRS4</accession>
<evidence type="ECO:0000259" key="1">
    <source>
        <dbReference type="Pfam" id="PF00076"/>
    </source>
</evidence>
<gene>
    <name evidence="2" type="ORF">AFUS01_LOCUS46734</name>
</gene>
<dbReference type="GO" id="GO:0003723">
    <property type="term" value="F:RNA binding"/>
    <property type="evidence" value="ECO:0007669"/>
    <property type="project" value="InterPro"/>
</dbReference>
<dbReference type="EMBL" id="CAJVCH010571496">
    <property type="protein sequence ID" value="CAG7837654.1"/>
    <property type="molecule type" value="Genomic_DNA"/>
</dbReference>